<dbReference type="InterPro" id="IPR056798">
    <property type="entry name" value="ADH_Fe_C"/>
</dbReference>
<dbReference type="InterPro" id="IPR039697">
    <property type="entry name" value="Alcohol_dehydrogenase_Fe"/>
</dbReference>
<evidence type="ECO:0000259" key="2">
    <source>
        <dbReference type="Pfam" id="PF00465"/>
    </source>
</evidence>
<feature type="domain" description="Fe-containing alcohol dehydrogenase-like C-terminal" evidence="3">
    <location>
        <begin position="170"/>
        <end position="375"/>
    </location>
</feature>
<accession>A0A1H9U4U7</accession>
<dbReference type="Proteomes" id="UP000198948">
    <property type="component" value="Unassembled WGS sequence"/>
</dbReference>
<dbReference type="Pfam" id="PF25137">
    <property type="entry name" value="ADH_Fe_C"/>
    <property type="match status" value="1"/>
</dbReference>
<dbReference type="STRING" id="142588.SAMN04488559_12128"/>
<proteinExistence type="predicted"/>
<dbReference type="AlphaFoldDB" id="A0A1H9U4U7"/>
<feature type="domain" description="Alcohol dehydrogenase iron-type/glycerol dehydrogenase GldA" evidence="2">
    <location>
        <begin position="9"/>
        <end position="158"/>
    </location>
</feature>
<evidence type="ECO:0000256" key="1">
    <source>
        <dbReference type="ARBA" id="ARBA00023002"/>
    </source>
</evidence>
<dbReference type="SUPFAM" id="SSF56796">
    <property type="entry name" value="Dehydroquinate synthase-like"/>
    <property type="match status" value="1"/>
</dbReference>
<keyword evidence="5" id="KW-1185">Reference proteome</keyword>
<dbReference type="GO" id="GO:0004022">
    <property type="term" value="F:alcohol dehydrogenase (NAD+) activity"/>
    <property type="evidence" value="ECO:0007669"/>
    <property type="project" value="UniProtKB-ARBA"/>
</dbReference>
<keyword evidence="1" id="KW-0560">Oxidoreductase</keyword>
<dbReference type="PROSITE" id="PS00913">
    <property type="entry name" value="ADH_IRON_1"/>
    <property type="match status" value="1"/>
</dbReference>
<dbReference type="EMBL" id="FOHA01000021">
    <property type="protein sequence ID" value="SES04187.1"/>
    <property type="molecule type" value="Genomic_DNA"/>
</dbReference>
<evidence type="ECO:0000313" key="4">
    <source>
        <dbReference type="EMBL" id="SES04187.1"/>
    </source>
</evidence>
<dbReference type="FunFam" id="3.40.50.1970:FF:000003">
    <property type="entry name" value="Alcohol dehydrogenase, iron-containing"/>
    <property type="match status" value="1"/>
</dbReference>
<gene>
    <name evidence="4" type="ORF">SAMN04488559_12128</name>
</gene>
<dbReference type="PANTHER" id="PTHR11496:SF83">
    <property type="entry name" value="HYDROXYACID-OXOACID TRANSHYDROGENASE, MITOCHONDRIAL"/>
    <property type="match status" value="1"/>
</dbReference>
<sequence length="378" mass="41127">MEKISFKTDLFIGENALDRLKDYQNKKIFIVTDPFIVSSGMIETVTSRIEANNEFEIFSEIIPDPPIENVVAGISALNAFDGNLMLAIGGGSAIDAAKAMKFFGQKLGTVKAMPFVVIPTTSGTGSEVTNFSVITNQEKAMKYPLVTDAILPDEAILDATLVRSVPPAITADTGMDVLTHALEAYVSTKANDYSDALCEKVVMLVFEYLERAYRNGDDMEAREKMHNASCLAGMAFNITSLGLNHGIAHVAGAKFHIPHGRMNTLLLQHVIRYNAGITDFQSVPTNEAAKRYTALAKILGLPASNTRIGVRSLINEIKQLQKKLNMPTTLTECGVTKEVFTTEKHAIAVGALKDGCTATNPRVPKELEIEEILDTMLV</sequence>
<dbReference type="CDD" id="cd08180">
    <property type="entry name" value="PDD"/>
    <property type="match status" value="1"/>
</dbReference>
<dbReference type="FunFam" id="1.20.1090.10:FF:000001">
    <property type="entry name" value="Aldehyde-alcohol dehydrogenase"/>
    <property type="match status" value="1"/>
</dbReference>
<organism evidence="4 5">
    <name type="scientific">Isobaculum melis</name>
    <dbReference type="NCBI Taxonomy" id="142588"/>
    <lineage>
        <taxon>Bacteria</taxon>
        <taxon>Bacillati</taxon>
        <taxon>Bacillota</taxon>
        <taxon>Bacilli</taxon>
        <taxon>Lactobacillales</taxon>
        <taxon>Carnobacteriaceae</taxon>
        <taxon>Isobaculum</taxon>
    </lineage>
</organism>
<dbReference type="Gene3D" id="1.20.1090.10">
    <property type="entry name" value="Dehydroquinate synthase-like - alpha domain"/>
    <property type="match status" value="1"/>
</dbReference>
<dbReference type="Gene3D" id="3.40.50.1970">
    <property type="match status" value="1"/>
</dbReference>
<dbReference type="Pfam" id="PF00465">
    <property type="entry name" value="Fe-ADH"/>
    <property type="match status" value="1"/>
</dbReference>
<reference evidence="4 5" key="1">
    <citation type="submission" date="2016-10" db="EMBL/GenBank/DDBJ databases">
        <authorList>
            <person name="de Groot N.N."/>
        </authorList>
    </citation>
    <scope>NUCLEOTIDE SEQUENCE [LARGE SCALE GENOMIC DNA]</scope>
    <source>
        <strain evidence="4 5">DSM 13760</strain>
    </source>
</reference>
<dbReference type="InterPro" id="IPR001670">
    <property type="entry name" value="ADH_Fe/GldA"/>
</dbReference>
<name>A0A1H9U4U7_9LACT</name>
<dbReference type="GO" id="GO:0046872">
    <property type="term" value="F:metal ion binding"/>
    <property type="evidence" value="ECO:0007669"/>
    <property type="project" value="InterPro"/>
</dbReference>
<dbReference type="OrthoDB" id="9815791at2"/>
<evidence type="ECO:0000313" key="5">
    <source>
        <dbReference type="Proteomes" id="UP000198948"/>
    </source>
</evidence>
<evidence type="ECO:0000259" key="3">
    <source>
        <dbReference type="Pfam" id="PF25137"/>
    </source>
</evidence>
<protein>
    <submittedName>
        <fullName evidence="4">Alcohol dehydrogenase, class IV</fullName>
    </submittedName>
</protein>
<dbReference type="RefSeq" id="WP_092653727.1">
    <property type="nucleotide sequence ID" value="NZ_FOHA01000021.1"/>
</dbReference>
<dbReference type="InterPro" id="IPR018211">
    <property type="entry name" value="ADH_Fe_CS"/>
</dbReference>
<dbReference type="PANTHER" id="PTHR11496">
    <property type="entry name" value="ALCOHOL DEHYDROGENASE"/>
    <property type="match status" value="1"/>
</dbReference>